<gene>
    <name evidence="1" type="ORF">HK100_002636</name>
</gene>
<proteinExistence type="predicted"/>
<dbReference type="AlphaFoldDB" id="A0AAD5SXU6"/>
<keyword evidence="2" id="KW-1185">Reference proteome</keyword>
<organism evidence="1 2">
    <name type="scientific">Physocladia obscura</name>
    <dbReference type="NCBI Taxonomy" id="109957"/>
    <lineage>
        <taxon>Eukaryota</taxon>
        <taxon>Fungi</taxon>
        <taxon>Fungi incertae sedis</taxon>
        <taxon>Chytridiomycota</taxon>
        <taxon>Chytridiomycota incertae sedis</taxon>
        <taxon>Chytridiomycetes</taxon>
        <taxon>Chytridiales</taxon>
        <taxon>Chytriomycetaceae</taxon>
        <taxon>Physocladia</taxon>
    </lineage>
</organism>
<sequence>MTLPKFARIVLVSGINTYDNPIYTVYSQEDSLWLSKVNSVLPRYTVSRFTAHEIPKLLEYWLPIDFDQTKWTVDLRWPKSRIGELRVFKALRVFGQIRRIRISHRKLVKIQIEIISDTRIPVRCSRTPNSPALSARVQLP</sequence>
<protein>
    <submittedName>
        <fullName evidence="1">Uncharacterized protein</fullName>
    </submittedName>
</protein>
<reference evidence="1" key="1">
    <citation type="submission" date="2020-05" db="EMBL/GenBank/DDBJ databases">
        <title>Phylogenomic resolution of chytrid fungi.</title>
        <authorList>
            <person name="Stajich J.E."/>
            <person name="Amses K."/>
            <person name="Simmons R."/>
            <person name="Seto K."/>
            <person name="Myers J."/>
            <person name="Bonds A."/>
            <person name="Quandt C.A."/>
            <person name="Barry K."/>
            <person name="Liu P."/>
            <person name="Grigoriev I."/>
            <person name="Longcore J.E."/>
            <person name="James T.Y."/>
        </authorList>
    </citation>
    <scope>NUCLEOTIDE SEQUENCE</scope>
    <source>
        <strain evidence="1">JEL0513</strain>
    </source>
</reference>
<dbReference type="EMBL" id="JADGJH010001616">
    <property type="protein sequence ID" value="KAJ3111593.1"/>
    <property type="molecule type" value="Genomic_DNA"/>
</dbReference>
<evidence type="ECO:0000313" key="2">
    <source>
        <dbReference type="Proteomes" id="UP001211907"/>
    </source>
</evidence>
<dbReference type="Proteomes" id="UP001211907">
    <property type="component" value="Unassembled WGS sequence"/>
</dbReference>
<name>A0AAD5SXU6_9FUNG</name>
<evidence type="ECO:0000313" key="1">
    <source>
        <dbReference type="EMBL" id="KAJ3111593.1"/>
    </source>
</evidence>
<accession>A0AAD5SXU6</accession>
<comment type="caution">
    <text evidence="1">The sequence shown here is derived from an EMBL/GenBank/DDBJ whole genome shotgun (WGS) entry which is preliminary data.</text>
</comment>